<dbReference type="EMBL" id="VIWO01000006">
    <property type="protein sequence ID" value="TWF38859.1"/>
    <property type="molecule type" value="Genomic_DNA"/>
</dbReference>
<proteinExistence type="predicted"/>
<comment type="caution">
    <text evidence="1">The sequence shown here is derived from an EMBL/GenBank/DDBJ whole genome shotgun (WGS) entry which is preliminary data.</text>
</comment>
<name>A0A561PL74_9BACT</name>
<accession>A0A561PL74</accession>
<organism evidence="1 2">
    <name type="scientific">Chitinophaga polysaccharea</name>
    <dbReference type="NCBI Taxonomy" id="1293035"/>
    <lineage>
        <taxon>Bacteria</taxon>
        <taxon>Pseudomonadati</taxon>
        <taxon>Bacteroidota</taxon>
        <taxon>Chitinophagia</taxon>
        <taxon>Chitinophagales</taxon>
        <taxon>Chitinophagaceae</taxon>
        <taxon>Chitinophaga</taxon>
    </lineage>
</organism>
<keyword evidence="2" id="KW-1185">Reference proteome</keyword>
<protein>
    <submittedName>
        <fullName evidence="1">Uncharacterized protein</fullName>
    </submittedName>
</protein>
<dbReference type="Proteomes" id="UP000320811">
    <property type="component" value="Unassembled WGS sequence"/>
</dbReference>
<reference evidence="1 2" key="1">
    <citation type="submission" date="2019-06" db="EMBL/GenBank/DDBJ databases">
        <title>Sorghum-associated microbial communities from plants grown in Nebraska, USA.</title>
        <authorList>
            <person name="Schachtman D."/>
        </authorList>
    </citation>
    <scope>NUCLEOTIDE SEQUENCE [LARGE SCALE GENOMIC DNA]</scope>
    <source>
        <strain evidence="1 2">1209</strain>
    </source>
</reference>
<dbReference type="RefSeq" id="WP_145671293.1">
    <property type="nucleotide sequence ID" value="NZ_VIWO01000006.1"/>
</dbReference>
<sequence length="489" mass="51451">MRYTILILLFFISLSTYAQTGGWRKNYQYTQAYGHKSDSVLILPKILVDPSLIEDGAIRFNAGLLQLRYLGAWDGLQQANVKWLTDSLLSKITTTEADARYVPLGRTLTLTAGSGISVTGGTQSLAANRTWTITNNGVLTVAGRSGSVVIDSGDIANFHIKVRGLFSAGAGISLASGVITNTGILNQTAVQEAKNFRISGDGYVNTLKAGYPLTLSSDTKIFATSNSITNQIAAFLTYNNNNDAALDSIATIIFNRSNSNIVNLTDTSNSYGYVRSGQILGHLAAGGMVYNNSASIGRPSSGRQVARMIFRAESDFVDNSTSSGSIGFYTKSASDFNAVQRLTIRQDGTVGISVTTTSAMLHVRGASATVGNTARFENLSGTSLLEVANNNTVSLKGAVVHNITTQTANYTVAATDYTCYTATASITYTLPVPTAVGRLIIIKNASAGTISIAMTGGSTVDGSGSTITVAAGASYQLQGVSATNWTKIN</sequence>
<evidence type="ECO:0000313" key="2">
    <source>
        <dbReference type="Proteomes" id="UP000320811"/>
    </source>
</evidence>
<gene>
    <name evidence="1" type="ORF">FHW36_10682</name>
</gene>
<evidence type="ECO:0000313" key="1">
    <source>
        <dbReference type="EMBL" id="TWF38859.1"/>
    </source>
</evidence>
<dbReference type="AlphaFoldDB" id="A0A561PL74"/>